<evidence type="ECO:0000313" key="8">
    <source>
        <dbReference type="Proteomes" id="UP000028073"/>
    </source>
</evidence>
<feature type="transmembrane region" description="Helical" evidence="5">
    <location>
        <begin position="90"/>
        <end position="109"/>
    </location>
</feature>
<dbReference type="Gene3D" id="1.20.1540.10">
    <property type="entry name" value="Rhomboid-like"/>
    <property type="match status" value="1"/>
</dbReference>
<evidence type="ECO:0000256" key="5">
    <source>
        <dbReference type="SAM" id="Phobius"/>
    </source>
</evidence>
<dbReference type="GO" id="GO:0016020">
    <property type="term" value="C:membrane"/>
    <property type="evidence" value="ECO:0007669"/>
    <property type="project" value="UniProtKB-SubCell"/>
</dbReference>
<feature type="domain" description="Peptidase S54 rhomboid" evidence="6">
    <location>
        <begin position="51"/>
        <end position="184"/>
    </location>
</feature>
<dbReference type="STRING" id="1137799.GZ78_10510"/>
<feature type="transmembrane region" description="Helical" evidence="5">
    <location>
        <begin position="140"/>
        <end position="159"/>
    </location>
</feature>
<keyword evidence="8" id="KW-1185">Reference proteome</keyword>
<feature type="transmembrane region" description="Helical" evidence="5">
    <location>
        <begin position="115"/>
        <end position="133"/>
    </location>
</feature>
<evidence type="ECO:0000256" key="4">
    <source>
        <dbReference type="ARBA" id="ARBA00023136"/>
    </source>
</evidence>
<feature type="transmembrane region" description="Helical" evidence="5">
    <location>
        <begin position="59"/>
        <end position="83"/>
    </location>
</feature>
<keyword evidence="7" id="KW-0645">Protease</keyword>
<comment type="subcellular location">
    <subcellularLocation>
        <location evidence="1">Membrane</location>
        <topology evidence="1">Multi-pass membrane protein</topology>
    </subcellularLocation>
</comment>
<dbReference type="InterPro" id="IPR035952">
    <property type="entry name" value="Rhomboid-like_sf"/>
</dbReference>
<protein>
    <submittedName>
        <fullName evidence="7">Protease</fullName>
    </submittedName>
</protein>
<sequence length="192" mass="21080">MSFKRVKIPLVSQLKIVAVACLILTVLEVVNIVTGRSLNSYGLIPRDTSTGWIGIFTSPFLHGSLLHFFSNIVPFAIFSVLVLQHGLIRYILVTVVCILLSGVLVWGFGRPGVHVGASGLIYGYFGFLVLAGIFSREIKLILISIFVGVSYGGLIFGVLPGMPYISWESHLFGLLAGFLCAWLWAHEKKQKK</sequence>
<evidence type="ECO:0000256" key="2">
    <source>
        <dbReference type="ARBA" id="ARBA00022692"/>
    </source>
</evidence>
<dbReference type="RefSeq" id="WP_034835054.1">
    <property type="nucleotide sequence ID" value="NZ_JOKH01000002.1"/>
</dbReference>
<keyword evidence="2 5" id="KW-0812">Transmembrane</keyword>
<proteinExistence type="predicted"/>
<dbReference type="InterPro" id="IPR022764">
    <property type="entry name" value="Peptidase_S54_rhomboid_dom"/>
</dbReference>
<dbReference type="eggNOG" id="COG0705">
    <property type="taxonomic scope" value="Bacteria"/>
</dbReference>
<gene>
    <name evidence="7" type="ORF">GZ78_10510</name>
</gene>
<dbReference type="PANTHER" id="PTHR43731">
    <property type="entry name" value="RHOMBOID PROTEASE"/>
    <property type="match status" value="1"/>
</dbReference>
<evidence type="ECO:0000256" key="1">
    <source>
        <dbReference type="ARBA" id="ARBA00004141"/>
    </source>
</evidence>
<organism evidence="7 8">
    <name type="scientific">Endozoicomonas numazuensis</name>
    <dbReference type="NCBI Taxonomy" id="1137799"/>
    <lineage>
        <taxon>Bacteria</taxon>
        <taxon>Pseudomonadati</taxon>
        <taxon>Pseudomonadota</taxon>
        <taxon>Gammaproteobacteria</taxon>
        <taxon>Oceanospirillales</taxon>
        <taxon>Endozoicomonadaceae</taxon>
        <taxon>Endozoicomonas</taxon>
    </lineage>
</organism>
<dbReference type="InterPro" id="IPR050925">
    <property type="entry name" value="Rhomboid_protease_S54"/>
</dbReference>
<keyword evidence="4 5" id="KW-0472">Membrane</keyword>
<evidence type="ECO:0000313" key="7">
    <source>
        <dbReference type="EMBL" id="KEQ18020.1"/>
    </source>
</evidence>
<dbReference type="OrthoDB" id="465874at2"/>
<evidence type="ECO:0000256" key="3">
    <source>
        <dbReference type="ARBA" id="ARBA00022989"/>
    </source>
</evidence>
<dbReference type="Pfam" id="PF01694">
    <property type="entry name" value="Rhomboid"/>
    <property type="match status" value="1"/>
</dbReference>
<dbReference type="GO" id="GO:0004252">
    <property type="term" value="F:serine-type endopeptidase activity"/>
    <property type="evidence" value="ECO:0007669"/>
    <property type="project" value="InterPro"/>
</dbReference>
<dbReference type="PANTHER" id="PTHR43731:SF9">
    <property type="entry name" value="SLR1461 PROTEIN"/>
    <property type="match status" value="1"/>
</dbReference>
<dbReference type="SUPFAM" id="SSF144091">
    <property type="entry name" value="Rhomboid-like"/>
    <property type="match status" value="1"/>
</dbReference>
<keyword evidence="3 5" id="KW-1133">Transmembrane helix</keyword>
<evidence type="ECO:0000259" key="6">
    <source>
        <dbReference type="Pfam" id="PF01694"/>
    </source>
</evidence>
<keyword evidence="7" id="KW-0378">Hydrolase</keyword>
<reference evidence="7 8" key="1">
    <citation type="submission" date="2014-06" db="EMBL/GenBank/DDBJ databases">
        <title>Whole Genome Sequences of Three Symbiotic Endozoicomonas Bacteria.</title>
        <authorList>
            <person name="Neave M.J."/>
            <person name="Apprill A."/>
            <person name="Voolstra C.R."/>
        </authorList>
    </citation>
    <scope>NUCLEOTIDE SEQUENCE [LARGE SCALE GENOMIC DNA]</scope>
    <source>
        <strain evidence="7 8">DSM 25634</strain>
    </source>
</reference>
<dbReference type="EMBL" id="JOKH01000002">
    <property type="protein sequence ID" value="KEQ18020.1"/>
    <property type="molecule type" value="Genomic_DNA"/>
</dbReference>
<accession>A0A081NHU7</accession>
<name>A0A081NHU7_9GAMM</name>
<dbReference type="AlphaFoldDB" id="A0A081NHU7"/>
<dbReference type="Proteomes" id="UP000028073">
    <property type="component" value="Unassembled WGS sequence"/>
</dbReference>
<comment type="caution">
    <text evidence="7">The sequence shown here is derived from an EMBL/GenBank/DDBJ whole genome shotgun (WGS) entry which is preliminary data.</text>
</comment>
<dbReference type="GO" id="GO:0006508">
    <property type="term" value="P:proteolysis"/>
    <property type="evidence" value="ECO:0007669"/>
    <property type="project" value="UniProtKB-KW"/>
</dbReference>
<feature type="transmembrane region" description="Helical" evidence="5">
    <location>
        <begin position="165"/>
        <end position="185"/>
    </location>
</feature>